<organism evidence="5 6">
    <name type="scientific">Falsiroseomonas stagni DSM 19981</name>
    <dbReference type="NCBI Taxonomy" id="1123062"/>
    <lineage>
        <taxon>Bacteria</taxon>
        <taxon>Pseudomonadati</taxon>
        <taxon>Pseudomonadota</taxon>
        <taxon>Alphaproteobacteria</taxon>
        <taxon>Acetobacterales</taxon>
        <taxon>Roseomonadaceae</taxon>
        <taxon>Falsiroseomonas</taxon>
    </lineage>
</organism>
<gene>
    <name evidence="5" type="ORF">SAMN02745775_108229</name>
</gene>
<dbReference type="Pfam" id="PF03328">
    <property type="entry name" value="HpcH_HpaI"/>
    <property type="match status" value="1"/>
</dbReference>
<dbReference type="GO" id="GO:0016832">
    <property type="term" value="F:aldehyde-lyase activity"/>
    <property type="evidence" value="ECO:0007669"/>
    <property type="project" value="TreeGrafter"/>
</dbReference>
<evidence type="ECO:0000313" key="6">
    <source>
        <dbReference type="Proteomes" id="UP000199473"/>
    </source>
</evidence>
<dbReference type="AlphaFoldDB" id="A0A1I4CVX9"/>
<dbReference type="EMBL" id="FOSQ01000008">
    <property type="protein sequence ID" value="SFK84953.1"/>
    <property type="molecule type" value="Genomic_DNA"/>
</dbReference>
<dbReference type="PANTHER" id="PTHR30502:SF0">
    <property type="entry name" value="PHOSPHOENOLPYRUVATE CARBOXYLASE FAMILY PROTEIN"/>
    <property type="match status" value="1"/>
</dbReference>
<keyword evidence="3" id="KW-0456">Lyase</keyword>
<dbReference type="InterPro" id="IPR005000">
    <property type="entry name" value="Aldolase/citrate-lyase_domain"/>
</dbReference>
<dbReference type="OrthoDB" id="9802624at2"/>
<dbReference type="GO" id="GO:0046872">
    <property type="term" value="F:metal ion binding"/>
    <property type="evidence" value="ECO:0007669"/>
    <property type="project" value="UniProtKB-KW"/>
</dbReference>
<dbReference type="Gene3D" id="3.20.20.60">
    <property type="entry name" value="Phosphoenolpyruvate-binding domains"/>
    <property type="match status" value="1"/>
</dbReference>
<evidence type="ECO:0000256" key="3">
    <source>
        <dbReference type="ARBA" id="ARBA00023239"/>
    </source>
</evidence>
<protein>
    <submittedName>
        <fullName evidence="5">2-keto-3-deoxy-L-rhamnonate aldolase RhmA</fullName>
    </submittedName>
</protein>
<dbReference type="GO" id="GO:0005737">
    <property type="term" value="C:cytoplasm"/>
    <property type="evidence" value="ECO:0007669"/>
    <property type="project" value="TreeGrafter"/>
</dbReference>
<feature type="domain" description="HpcH/HpaI aldolase/citrate lyase" evidence="4">
    <location>
        <begin position="36"/>
        <end position="250"/>
    </location>
</feature>
<evidence type="ECO:0000313" key="5">
    <source>
        <dbReference type="EMBL" id="SFK84953.1"/>
    </source>
</evidence>
<dbReference type="SUPFAM" id="SSF51621">
    <property type="entry name" value="Phosphoenolpyruvate/pyruvate domain"/>
    <property type="match status" value="1"/>
</dbReference>
<proteinExistence type="inferred from homology"/>
<name>A0A1I4CVX9_9PROT</name>
<dbReference type="InterPro" id="IPR015813">
    <property type="entry name" value="Pyrv/PenolPyrv_kinase-like_dom"/>
</dbReference>
<reference evidence="5 6" key="1">
    <citation type="submission" date="2016-10" db="EMBL/GenBank/DDBJ databases">
        <authorList>
            <person name="de Groot N.N."/>
        </authorList>
    </citation>
    <scope>NUCLEOTIDE SEQUENCE [LARGE SCALE GENOMIC DNA]</scope>
    <source>
        <strain evidence="5 6">DSM 19981</strain>
    </source>
</reference>
<dbReference type="STRING" id="1123062.SAMN02745775_108229"/>
<evidence type="ECO:0000256" key="1">
    <source>
        <dbReference type="ARBA" id="ARBA00005568"/>
    </source>
</evidence>
<comment type="similarity">
    <text evidence="1">Belongs to the HpcH/HpaI aldolase family.</text>
</comment>
<accession>A0A1I4CVX9</accession>
<sequence length="268" mass="28172">MTSSPRDYVRNTVKEKLARDEVVLSMIVRLTRGIEIASIAQTAGFDSLYVDMEHNSFSLDATGQICMAAQALGVTPMVRVQSLSAEVIARTLDAGALGIIAPHVPSAHEAAAVVQAAKFAPIGERSLPGPMPQLRFRSFPAAETMAAMNDATAVVMMMESREALEDVEAIAAVEGVDLLLVGTNDLCRSLGIAGQYDHPLVKEAYARTIAACRRHGKHAGIGGLGSRPDLMQAIVAMGARYVSLGNDLTFLLSGGTAAVKALRATAPG</sequence>
<keyword evidence="6" id="KW-1185">Reference proteome</keyword>
<dbReference type="InterPro" id="IPR050251">
    <property type="entry name" value="HpcH-HpaI_aldolase"/>
</dbReference>
<dbReference type="PANTHER" id="PTHR30502">
    <property type="entry name" value="2-KETO-3-DEOXY-L-RHAMNONATE ALDOLASE"/>
    <property type="match status" value="1"/>
</dbReference>
<evidence type="ECO:0000256" key="2">
    <source>
        <dbReference type="ARBA" id="ARBA00022723"/>
    </source>
</evidence>
<dbReference type="Proteomes" id="UP000199473">
    <property type="component" value="Unassembled WGS sequence"/>
</dbReference>
<dbReference type="InterPro" id="IPR040442">
    <property type="entry name" value="Pyrv_kinase-like_dom_sf"/>
</dbReference>
<keyword evidence="2" id="KW-0479">Metal-binding</keyword>
<evidence type="ECO:0000259" key="4">
    <source>
        <dbReference type="Pfam" id="PF03328"/>
    </source>
</evidence>
<dbReference type="RefSeq" id="WP_092961667.1">
    <property type="nucleotide sequence ID" value="NZ_FOSQ01000008.1"/>
</dbReference>